<keyword evidence="3" id="KW-1185">Reference proteome</keyword>
<protein>
    <submittedName>
        <fullName evidence="2">2-oxoglutarate and iron dependent oxygenase domain containing 1</fullName>
    </submittedName>
</protein>
<name>A0A7J7V175_PIPKU</name>
<dbReference type="GO" id="GO:0031543">
    <property type="term" value="F:peptidyl-proline dioxygenase activity"/>
    <property type="evidence" value="ECO:0007669"/>
    <property type="project" value="TreeGrafter"/>
</dbReference>
<dbReference type="GO" id="GO:0006449">
    <property type="term" value="P:regulation of translational termination"/>
    <property type="evidence" value="ECO:0007669"/>
    <property type="project" value="TreeGrafter"/>
</dbReference>
<dbReference type="Proteomes" id="UP000558488">
    <property type="component" value="Unassembled WGS sequence"/>
</dbReference>
<sequence length="116" mass="13617">MTGKRPPDPHPDRMGKKRKKEVTVEFSDAVKEEALKKRVAEAWRGRTPLSHEAIIMDTDPFLHCVIPNFIPSQNFLEGLQKELLNLDFHEKYNDLYKFQQEILFFSLSLSWLSLMI</sequence>
<dbReference type="PANTHER" id="PTHR12117:SF0">
    <property type="entry name" value="PROLYL 3-HYDROXYLASE OGFOD1"/>
    <property type="match status" value="1"/>
</dbReference>
<comment type="caution">
    <text evidence="2">The sequence shown here is derived from an EMBL/GenBank/DDBJ whole genome shotgun (WGS) entry which is preliminary data.</text>
</comment>
<feature type="region of interest" description="Disordered" evidence="1">
    <location>
        <begin position="1"/>
        <end position="20"/>
    </location>
</feature>
<dbReference type="Gene3D" id="2.60.120.620">
    <property type="entry name" value="q2cbj1_9rhob like domain"/>
    <property type="match status" value="1"/>
</dbReference>
<dbReference type="EMBL" id="JACAGB010000017">
    <property type="protein sequence ID" value="KAF6318791.1"/>
    <property type="molecule type" value="Genomic_DNA"/>
</dbReference>
<evidence type="ECO:0000313" key="3">
    <source>
        <dbReference type="Proteomes" id="UP000558488"/>
    </source>
</evidence>
<gene>
    <name evidence="2" type="ORF">mPipKuh1_012767</name>
</gene>
<dbReference type="PANTHER" id="PTHR12117">
    <property type="entry name" value="HISTONE ACETYLTRANSFERASE COMPLEX"/>
    <property type="match status" value="1"/>
</dbReference>
<evidence type="ECO:0000313" key="2">
    <source>
        <dbReference type="EMBL" id="KAF6318791.1"/>
    </source>
</evidence>
<feature type="compositionally biased region" description="Basic and acidic residues" evidence="1">
    <location>
        <begin position="1"/>
        <end position="14"/>
    </location>
</feature>
<proteinExistence type="predicted"/>
<dbReference type="GO" id="GO:0005737">
    <property type="term" value="C:cytoplasm"/>
    <property type="evidence" value="ECO:0007669"/>
    <property type="project" value="TreeGrafter"/>
</dbReference>
<dbReference type="InterPro" id="IPR051842">
    <property type="entry name" value="uS12_prolyl_hydroxylase"/>
</dbReference>
<accession>A0A7J7V175</accession>
<organism evidence="2 3">
    <name type="scientific">Pipistrellus kuhlii</name>
    <name type="common">Kuhl's pipistrelle</name>
    <dbReference type="NCBI Taxonomy" id="59472"/>
    <lineage>
        <taxon>Eukaryota</taxon>
        <taxon>Metazoa</taxon>
        <taxon>Chordata</taxon>
        <taxon>Craniata</taxon>
        <taxon>Vertebrata</taxon>
        <taxon>Euteleostomi</taxon>
        <taxon>Mammalia</taxon>
        <taxon>Eutheria</taxon>
        <taxon>Laurasiatheria</taxon>
        <taxon>Chiroptera</taxon>
        <taxon>Yangochiroptera</taxon>
        <taxon>Vespertilionidae</taxon>
        <taxon>Pipistrellus</taxon>
    </lineage>
</organism>
<dbReference type="AlphaFoldDB" id="A0A7J7V175"/>
<evidence type="ECO:0000256" key="1">
    <source>
        <dbReference type="SAM" id="MobiDB-lite"/>
    </source>
</evidence>
<reference evidence="2 3" key="1">
    <citation type="journal article" date="2020" name="Nature">
        <title>Six reference-quality genomes reveal evolution of bat adaptations.</title>
        <authorList>
            <person name="Jebb D."/>
            <person name="Huang Z."/>
            <person name="Pippel M."/>
            <person name="Hughes G.M."/>
            <person name="Lavrichenko K."/>
            <person name="Devanna P."/>
            <person name="Winkler S."/>
            <person name="Jermiin L.S."/>
            <person name="Skirmuntt E.C."/>
            <person name="Katzourakis A."/>
            <person name="Burkitt-Gray L."/>
            <person name="Ray D.A."/>
            <person name="Sullivan K.A.M."/>
            <person name="Roscito J.G."/>
            <person name="Kirilenko B.M."/>
            <person name="Davalos L.M."/>
            <person name="Corthals A.P."/>
            <person name="Power M.L."/>
            <person name="Jones G."/>
            <person name="Ransome R.D."/>
            <person name="Dechmann D.K.N."/>
            <person name="Locatelli A.G."/>
            <person name="Puechmaille S.J."/>
            <person name="Fedrigo O."/>
            <person name="Jarvis E.D."/>
            <person name="Hiller M."/>
            <person name="Vernes S.C."/>
            <person name="Myers E.W."/>
            <person name="Teeling E.C."/>
        </authorList>
    </citation>
    <scope>NUCLEOTIDE SEQUENCE [LARGE SCALE GENOMIC DNA]</scope>
    <source>
        <strain evidence="2">MPipKuh1</strain>
        <tissue evidence="2">Flight muscle</tissue>
    </source>
</reference>